<keyword evidence="4" id="KW-1185">Reference proteome</keyword>
<dbReference type="Proteomes" id="UP001163046">
    <property type="component" value="Unassembled WGS sequence"/>
</dbReference>
<reference evidence="3" key="1">
    <citation type="submission" date="2023-01" db="EMBL/GenBank/DDBJ databases">
        <title>Genome assembly of the deep-sea coral Lophelia pertusa.</title>
        <authorList>
            <person name="Herrera S."/>
            <person name="Cordes E."/>
        </authorList>
    </citation>
    <scope>NUCLEOTIDE SEQUENCE</scope>
    <source>
        <strain evidence="3">USNM1676648</strain>
        <tissue evidence="3">Polyp</tissue>
    </source>
</reference>
<accession>A0A9W9Z7R9</accession>
<protein>
    <submittedName>
        <fullName evidence="3">Uncharacterized protein</fullName>
    </submittedName>
</protein>
<name>A0A9W9Z7R9_9CNID</name>
<proteinExistence type="predicted"/>
<keyword evidence="2" id="KW-0732">Signal</keyword>
<feature type="region of interest" description="Disordered" evidence="1">
    <location>
        <begin position="178"/>
        <end position="205"/>
    </location>
</feature>
<feature type="signal peptide" evidence="2">
    <location>
        <begin position="1"/>
        <end position="20"/>
    </location>
</feature>
<organism evidence="3 4">
    <name type="scientific">Desmophyllum pertusum</name>
    <dbReference type="NCBI Taxonomy" id="174260"/>
    <lineage>
        <taxon>Eukaryota</taxon>
        <taxon>Metazoa</taxon>
        <taxon>Cnidaria</taxon>
        <taxon>Anthozoa</taxon>
        <taxon>Hexacorallia</taxon>
        <taxon>Scleractinia</taxon>
        <taxon>Caryophylliina</taxon>
        <taxon>Caryophylliidae</taxon>
        <taxon>Desmophyllum</taxon>
    </lineage>
</organism>
<comment type="caution">
    <text evidence="3">The sequence shown here is derived from an EMBL/GenBank/DDBJ whole genome shotgun (WGS) entry which is preliminary data.</text>
</comment>
<evidence type="ECO:0000313" key="4">
    <source>
        <dbReference type="Proteomes" id="UP001163046"/>
    </source>
</evidence>
<evidence type="ECO:0000256" key="1">
    <source>
        <dbReference type="SAM" id="MobiDB-lite"/>
    </source>
</evidence>
<dbReference type="AlphaFoldDB" id="A0A9W9Z7R9"/>
<dbReference type="EMBL" id="MU826395">
    <property type="protein sequence ID" value="KAJ7376582.1"/>
    <property type="molecule type" value="Genomic_DNA"/>
</dbReference>
<evidence type="ECO:0000313" key="3">
    <source>
        <dbReference type="EMBL" id="KAJ7376582.1"/>
    </source>
</evidence>
<evidence type="ECO:0000256" key="2">
    <source>
        <dbReference type="SAM" id="SignalP"/>
    </source>
</evidence>
<feature type="region of interest" description="Disordered" evidence="1">
    <location>
        <begin position="127"/>
        <end position="147"/>
    </location>
</feature>
<sequence length="205" mass="22812">MYISAICVILCVFHIHSAHAGVITKRLKLSQVSATQNDACPPGVWTFATGKRSEIGKASWDSPDDTLSIIDILLNKNMVAEGTSRDENKEMEHLDNNEDPQDCPPGVRVCKKTRMLKQMLKTAVKKSEHSSRAAKLNPYQGSGHVQLESDPRLRKPKLLLRAPVLDLSFWKNMVKEETSPRPVPQRATRTCPPGMKSTRTEGALL</sequence>
<gene>
    <name evidence="3" type="ORF">OS493_033743</name>
</gene>
<feature type="chain" id="PRO_5040846353" evidence="2">
    <location>
        <begin position="21"/>
        <end position="205"/>
    </location>
</feature>